<name>A0A381S254_9ZZZZ</name>
<accession>A0A381S254</accession>
<dbReference type="InterPro" id="IPR013766">
    <property type="entry name" value="Thioredoxin_domain"/>
</dbReference>
<evidence type="ECO:0000313" key="2">
    <source>
        <dbReference type="EMBL" id="SUZ97479.1"/>
    </source>
</evidence>
<dbReference type="CDD" id="cd02956">
    <property type="entry name" value="ybbN"/>
    <property type="match status" value="1"/>
</dbReference>
<evidence type="ECO:0000259" key="1">
    <source>
        <dbReference type="Pfam" id="PF00085"/>
    </source>
</evidence>
<organism evidence="2">
    <name type="scientific">marine metagenome</name>
    <dbReference type="NCBI Taxonomy" id="408172"/>
    <lineage>
        <taxon>unclassified sequences</taxon>
        <taxon>metagenomes</taxon>
        <taxon>ecological metagenomes</taxon>
    </lineage>
</organism>
<reference evidence="2" key="1">
    <citation type="submission" date="2018-05" db="EMBL/GenBank/DDBJ databases">
        <authorList>
            <person name="Lanie J.A."/>
            <person name="Ng W.-L."/>
            <person name="Kazmierczak K.M."/>
            <person name="Andrzejewski T.M."/>
            <person name="Davidsen T.M."/>
            <person name="Wayne K.J."/>
            <person name="Tettelin H."/>
            <person name="Glass J.I."/>
            <person name="Rusch D."/>
            <person name="Podicherti R."/>
            <person name="Tsui H.-C.T."/>
            <person name="Winkler M.E."/>
        </authorList>
    </citation>
    <scope>NUCLEOTIDE SEQUENCE</scope>
</reference>
<dbReference type="GO" id="GO:0015035">
    <property type="term" value="F:protein-disulfide reductase activity"/>
    <property type="evidence" value="ECO:0007669"/>
    <property type="project" value="TreeGrafter"/>
</dbReference>
<protein>
    <recommendedName>
        <fullName evidence="1">Thioredoxin domain-containing protein</fullName>
    </recommendedName>
</protein>
<dbReference type="Pfam" id="PF14559">
    <property type="entry name" value="TPR_19"/>
    <property type="match status" value="1"/>
</dbReference>
<dbReference type="SUPFAM" id="SSF48452">
    <property type="entry name" value="TPR-like"/>
    <property type="match status" value="1"/>
</dbReference>
<dbReference type="SUPFAM" id="SSF52833">
    <property type="entry name" value="Thioredoxin-like"/>
    <property type="match status" value="1"/>
</dbReference>
<dbReference type="AlphaFoldDB" id="A0A381S254"/>
<dbReference type="Pfam" id="PF00085">
    <property type="entry name" value="Thioredoxin"/>
    <property type="match status" value="1"/>
</dbReference>
<dbReference type="PANTHER" id="PTHR45663">
    <property type="entry name" value="GEO12009P1"/>
    <property type="match status" value="1"/>
</dbReference>
<feature type="domain" description="Thioredoxin" evidence="1">
    <location>
        <begin position="10"/>
        <end position="111"/>
    </location>
</feature>
<dbReference type="EMBL" id="UINC01002513">
    <property type="protein sequence ID" value="SUZ97479.1"/>
    <property type="molecule type" value="Genomic_DNA"/>
</dbReference>
<proteinExistence type="predicted"/>
<dbReference type="InterPro" id="IPR036249">
    <property type="entry name" value="Thioredoxin-like_sf"/>
</dbReference>
<dbReference type="PANTHER" id="PTHR45663:SF11">
    <property type="entry name" value="GEO12009P1"/>
    <property type="match status" value="1"/>
</dbReference>
<dbReference type="Gene3D" id="3.40.30.10">
    <property type="entry name" value="Glutaredoxin"/>
    <property type="match status" value="1"/>
</dbReference>
<gene>
    <name evidence="2" type="ORF">METZ01_LOCUS50333</name>
</gene>
<dbReference type="GO" id="GO:0005737">
    <property type="term" value="C:cytoplasm"/>
    <property type="evidence" value="ECO:0007669"/>
    <property type="project" value="TreeGrafter"/>
</dbReference>
<dbReference type="GO" id="GO:0006950">
    <property type="term" value="P:response to stress"/>
    <property type="evidence" value="ECO:0007669"/>
    <property type="project" value="UniProtKB-ARBA"/>
</dbReference>
<dbReference type="Pfam" id="PF14561">
    <property type="entry name" value="TPR_20"/>
    <property type="match status" value="1"/>
</dbReference>
<dbReference type="InterPro" id="IPR011990">
    <property type="entry name" value="TPR-like_helical_dom_sf"/>
</dbReference>
<sequence>MNVDANPTVFEIDPNTFQTDVIERSKQVPVVLLFWTDQVAPAVDTKAVLETLVAQYQGKFALGLSDVAKDQALAQQLRVQGIPSIRVIADGQIVEQMEGPQGEVALRELVDKLTMSNSDLLQDQLAVHIESQDWDNALAILQQAIKEEPSNAGYKVEWADVLVRKGDLDGARTVVATIPEGTPERERPLTRLEIGEEAAGMGDLEDVQAELETNPADLGVRYRASILCAAGGGYEEALEHAMFILQTDREFEDDIGRATMVRIMALLGKDSDIAKQYRRRMFNFMH</sequence>
<dbReference type="Gene3D" id="1.25.40.10">
    <property type="entry name" value="Tetratricopeptide repeat domain"/>
    <property type="match status" value="2"/>
</dbReference>